<evidence type="ECO:0000313" key="1">
    <source>
        <dbReference type="EMBL" id="CAK9023656.1"/>
    </source>
</evidence>
<sequence length="188" mass="20339">MIPDYTQSSQKLAPLPSSTRPAVVNMVQLDITFLRQLQPGEAAHITVLAPSTSKVLCQRFSDVTGGGNLAAALPLDNSVGTYGTHTCQLQNSLTMHLDISRPVLAGSYDLRIGVLNPGMRAAKDFWTVELIKEVTDWRTAPAMLKVQMNGFGVSQPFVKEIAPIAAQAQAWSIAWSLYLFKLVLQGAG</sequence>
<protein>
    <submittedName>
        <fullName evidence="1">Uncharacterized protein</fullName>
    </submittedName>
</protein>
<evidence type="ECO:0000313" key="2">
    <source>
        <dbReference type="Proteomes" id="UP001642464"/>
    </source>
</evidence>
<dbReference type="EMBL" id="CAXAMM010010569">
    <property type="protein sequence ID" value="CAK9023656.1"/>
    <property type="molecule type" value="Genomic_DNA"/>
</dbReference>
<accession>A0ABP0KA39</accession>
<keyword evidence="2" id="KW-1185">Reference proteome</keyword>
<proteinExistence type="predicted"/>
<dbReference type="Proteomes" id="UP001642464">
    <property type="component" value="Unassembled WGS sequence"/>
</dbReference>
<organism evidence="1 2">
    <name type="scientific">Durusdinium trenchii</name>
    <dbReference type="NCBI Taxonomy" id="1381693"/>
    <lineage>
        <taxon>Eukaryota</taxon>
        <taxon>Sar</taxon>
        <taxon>Alveolata</taxon>
        <taxon>Dinophyceae</taxon>
        <taxon>Suessiales</taxon>
        <taxon>Symbiodiniaceae</taxon>
        <taxon>Durusdinium</taxon>
    </lineage>
</organism>
<comment type="caution">
    <text evidence="1">The sequence shown here is derived from an EMBL/GenBank/DDBJ whole genome shotgun (WGS) entry which is preliminary data.</text>
</comment>
<name>A0ABP0KA39_9DINO</name>
<reference evidence="1 2" key="1">
    <citation type="submission" date="2024-02" db="EMBL/GenBank/DDBJ databases">
        <authorList>
            <person name="Chen Y."/>
            <person name="Shah S."/>
            <person name="Dougan E. K."/>
            <person name="Thang M."/>
            <person name="Chan C."/>
        </authorList>
    </citation>
    <scope>NUCLEOTIDE SEQUENCE [LARGE SCALE GENOMIC DNA]</scope>
</reference>
<gene>
    <name evidence="1" type="ORF">SCF082_LOCUS16295</name>
</gene>